<gene>
    <name evidence="2" type="ORF">SAMN05216192_11124</name>
</gene>
<dbReference type="RefSeq" id="WP_090714388.1">
    <property type="nucleotide sequence ID" value="NZ_CBCSKY010000009.1"/>
</dbReference>
<dbReference type="PROSITE" id="PS51782">
    <property type="entry name" value="LYSM"/>
    <property type="match status" value="1"/>
</dbReference>
<name>A0A1G8QH99_9BACL</name>
<dbReference type="Proteomes" id="UP000199050">
    <property type="component" value="Unassembled WGS sequence"/>
</dbReference>
<dbReference type="SUPFAM" id="SSF54106">
    <property type="entry name" value="LysM domain"/>
    <property type="match status" value="1"/>
</dbReference>
<sequence length="255" mass="28535">MEEYGFFLSFNNYEEVIRLPVNPEMLEIKESGDGKSYSIIELGEINAIAYPKLTELTIESMFPAQWYPFVVYPASKVQEKESRLLKPYEYVAMIKRWMVSRRPIRFVFTGLKQLDSSGTGQTGTMADWLKEAADRAAQTFTGDMGINMPVSIESFTWKLSAGNSGDIEYTLALKKYVFYQALAVKAAGNVVKKQQQRASEKAAAATYTIQAGDSLWSIAQKKLGSGSKYKALQKLNGISDSELKKLQTGRVIKLA</sequence>
<dbReference type="Pfam" id="PF01476">
    <property type="entry name" value="LysM"/>
    <property type="match status" value="1"/>
</dbReference>
<dbReference type="Gene3D" id="3.10.350.10">
    <property type="entry name" value="LysM domain"/>
    <property type="match status" value="1"/>
</dbReference>
<keyword evidence="3" id="KW-1185">Reference proteome</keyword>
<dbReference type="AlphaFoldDB" id="A0A1G8QH99"/>
<dbReference type="InterPro" id="IPR018392">
    <property type="entry name" value="LysM"/>
</dbReference>
<accession>A0A1G8QH99</accession>
<evidence type="ECO:0000313" key="3">
    <source>
        <dbReference type="Proteomes" id="UP000199050"/>
    </source>
</evidence>
<protein>
    <submittedName>
        <fullName evidence="2">LysM domain-containing protein</fullName>
    </submittedName>
</protein>
<evidence type="ECO:0000313" key="2">
    <source>
        <dbReference type="EMBL" id="SDJ04184.1"/>
    </source>
</evidence>
<proteinExistence type="predicted"/>
<feature type="domain" description="LysM" evidence="1">
    <location>
        <begin position="205"/>
        <end position="254"/>
    </location>
</feature>
<reference evidence="3" key="1">
    <citation type="submission" date="2016-10" db="EMBL/GenBank/DDBJ databases">
        <authorList>
            <person name="Varghese N."/>
            <person name="Submissions S."/>
        </authorList>
    </citation>
    <scope>NUCLEOTIDE SEQUENCE [LARGE SCALE GENOMIC DNA]</scope>
    <source>
        <strain evidence="3">CGMCC 1.11012</strain>
    </source>
</reference>
<evidence type="ECO:0000259" key="1">
    <source>
        <dbReference type="PROSITE" id="PS51782"/>
    </source>
</evidence>
<dbReference type="CDD" id="cd00118">
    <property type="entry name" value="LysM"/>
    <property type="match status" value="1"/>
</dbReference>
<dbReference type="InterPro" id="IPR036779">
    <property type="entry name" value="LysM_dom_sf"/>
</dbReference>
<dbReference type="EMBL" id="FNDX01000011">
    <property type="protein sequence ID" value="SDJ04184.1"/>
    <property type="molecule type" value="Genomic_DNA"/>
</dbReference>
<dbReference type="STRING" id="1174501.SAMN05216192_11124"/>
<organism evidence="2 3">
    <name type="scientific">Paenibacillus typhae</name>
    <dbReference type="NCBI Taxonomy" id="1174501"/>
    <lineage>
        <taxon>Bacteria</taxon>
        <taxon>Bacillati</taxon>
        <taxon>Bacillota</taxon>
        <taxon>Bacilli</taxon>
        <taxon>Bacillales</taxon>
        <taxon>Paenibacillaceae</taxon>
        <taxon>Paenibacillus</taxon>
    </lineage>
</organism>
<dbReference type="SMART" id="SM00257">
    <property type="entry name" value="LysM"/>
    <property type="match status" value="1"/>
</dbReference>
<dbReference type="OrthoDB" id="9800780at2"/>